<dbReference type="RefSeq" id="XP_033676001.1">
    <property type="nucleotide sequence ID" value="XM_033820453.1"/>
</dbReference>
<evidence type="ECO:0000313" key="3">
    <source>
        <dbReference type="Proteomes" id="UP000800094"/>
    </source>
</evidence>
<proteinExistence type="predicted"/>
<evidence type="ECO:0000313" key="2">
    <source>
        <dbReference type="EMBL" id="KAF2240997.1"/>
    </source>
</evidence>
<dbReference type="GeneID" id="54573783"/>
<accession>A0A6A6HSM4</accession>
<keyword evidence="1" id="KW-0472">Membrane</keyword>
<name>A0A6A6HSM4_9PLEO</name>
<keyword evidence="1" id="KW-0812">Transmembrane</keyword>
<dbReference type="Proteomes" id="UP000800094">
    <property type="component" value="Unassembled WGS sequence"/>
</dbReference>
<gene>
    <name evidence="2" type="ORF">BU26DRAFT_185774</name>
</gene>
<keyword evidence="3" id="KW-1185">Reference proteome</keyword>
<keyword evidence="1" id="KW-1133">Transmembrane helix</keyword>
<evidence type="ECO:0000256" key="1">
    <source>
        <dbReference type="SAM" id="Phobius"/>
    </source>
</evidence>
<feature type="transmembrane region" description="Helical" evidence="1">
    <location>
        <begin position="38"/>
        <end position="61"/>
    </location>
</feature>
<protein>
    <submittedName>
        <fullName evidence="2">Uncharacterized protein</fullName>
    </submittedName>
</protein>
<reference evidence="2" key="1">
    <citation type="journal article" date="2020" name="Stud. Mycol.">
        <title>101 Dothideomycetes genomes: a test case for predicting lifestyles and emergence of pathogens.</title>
        <authorList>
            <person name="Haridas S."/>
            <person name="Albert R."/>
            <person name="Binder M."/>
            <person name="Bloem J."/>
            <person name="Labutti K."/>
            <person name="Salamov A."/>
            <person name="Andreopoulos B."/>
            <person name="Baker S."/>
            <person name="Barry K."/>
            <person name="Bills G."/>
            <person name="Bluhm B."/>
            <person name="Cannon C."/>
            <person name="Castanera R."/>
            <person name="Culley D."/>
            <person name="Daum C."/>
            <person name="Ezra D."/>
            <person name="Gonzalez J."/>
            <person name="Henrissat B."/>
            <person name="Kuo A."/>
            <person name="Liang C."/>
            <person name="Lipzen A."/>
            <person name="Lutzoni F."/>
            <person name="Magnuson J."/>
            <person name="Mondo S."/>
            <person name="Nolan M."/>
            <person name="Ohm R."/>
            <person name="Pangilinan J."/>
            <person name="Park H.-J."/>
            <person name="Ramirez L."/>
            <person name="Alfaro M."/>
            <person name="Sun H."/>
            <person name="Tritt A."/>
            <person name="Yoshinaga Y."/>
            <person name="Zwiers L.-H."/>
            <person name="Turgeon B."/>
            <person name="Goodwin S."/>
            <person name="Spatafora J."/>
            <person name="Crous P."/>
            <person name="Grigoriev I."/>
        </authorList>
    </citation>
    <scope>NUCLEOTIDE SEQUENCE</scope>
    <source>
        <strain evidence="2">CBS 122368</strain>
    </source>
</reference>
<dbReference type="AlphaFoldDB" id="A0A6A6HSM4"/>
<sequence length="219" mass="24278">MSFSNLRIVRSSAVWLLPFACCWWTSFAHSGHRSGAHNFFSSWAVALPSLAFGILNFLLFLSPPFLSTMTEVVFGSYGAVGGGAGLKRSVDICVTRGEVVCTLFCDDDSDGDRMGGRISDGIGLTDVLRRREVNDMALMLNGDGDGAEGRVSVRIGLPVVLRLMASAPPLLPAHDGDDGYLRRRRRRPWLLRGRCAVPPRMRRGRARWLRGCWRWLRAP</sequence>
<organism evidence="2 3">
    <name type="scientific">Trematosphaeria pertusa</name>
    <dbReference type="NCBI Taxonomy" id="390896"/>
    <lineage>
        <taxon>Eukaryota</taxon>
        <taxon>Fungi</taxon>
        <taxon>Dikarya</taxon>
        <taxon>Ascomycota</taxon>
        <taxon>Pezizomycotina</taxon>
        <taxon>Dothideomycetes</taxon>
        <taxon>Pleosporomycetidae</taxon>
        <taxon>Pleosporales</taxon>
        <taxon>Massarineae</taxon>
        <taxon>Trematosphaeriaceae</taxon>
        <taxon>Trematosphaeria</taxon>
    </lineage>
</organism>
<dbReference type="EMBL" id="ML987214">
    <property type="protein sequence ID" value="KAF2240997.1"/>
    <property type="molecule type" value="Genomic_DNA"/>
</dbReference>